<gene>
    <name evidence="1" type="ORF">DAEQUDRAFT_696812</name>
</gene>
<name>A0A165MI32_9APHY</name>
<dbReference type="EMBL" id="KV429101">
    <property type="protein sequence ID" value="KZT65708.1"/>
    <property type="molecule type" value="Genomic_DNA"/>
</dbReference>
<dbReference type="Proteomes" id="UP000076727">
    <property type="component" value="Unassembled WGS sequence"/>
</dbReference>
<dbReference type="Gene3D" id="3.40.50.150">
    <property type="entry name" value="Vaccinia Virus protein VP39"/>
    <property type="match status" value="1"/>
</dbReference>
<dbReference type="SUPFAM" id="SSF53335">
    <property type="entry name" value="S-adenosyl-L-methionine-dependent methyltransferases"/>
    <property type="match status" value="1"/>
</dbReference>
<organism evidence="1 2">
    <name type="scientific">Daedalea quercina L-15889</name>
    <dbReference type="NCBI Taxonomy" id="1314783"/>
    <lineage>
        <taxon>Eukaryota</taxon>
        <taxon>Fungi</taxon>
        <taxon>Dikarya</taxon>
        <taxon>Basidiomycota</taxon>
        <taxon>Agaricomycotina</taxon>
        <taxon>Agaricomycetes</taxon>
        <taxon>Polyporales</taxon>
        <taxon>Fomitopsis</taxon>
    </lineage>
</organism>
<accession>A0A165MI32</accession>
<dbReference type="STRING" id="1314783.A0A165MI32"/>
<evidence type="ECO:0000313" key="1">
    <source>
        <dbReference type="EMBL" id="KZT65708.1"/>
    </source>
</evidence>
<evidence type="ECO:0008006" key="3">
    <source>
        <dbReference type="Google" id="ProtNLM"/>
    </source>
</evidence>
<dbReference type="AlphaFoldDB" id="A0A165MI32"/>
<evidence type="ECO:0000313" key="2">
    <source>
        <dbReference type="Proteomes" id="UP000076727"/>
    </source>
</evidence>
<dbReference type="OrthoDB" id="540004at2759"/>
<reference evidence="1 2" key="1">
    <citation type="journal article" date="2016" name="Mol. Biol. Evol.">
        <title>Comparative Genomics of Early-Diverging Mushroom-Forming Fungi Provides Insights into the Origins of Lignocellulose Decay Capabilities.</title>
        <authorList>
            <person name="Nagy L.G."/>
            <person name="Riley R."/>
            <person name="Tritt A."/>
            <person name="Adam C."/>
            <person name="Daum C."/>
            <person name="Floudas D."/>
            <person name="Sun H."/>
            <person name="Yadav J.S."/>
            <person name="Pangilinan J."/>
            <person name="Larsson K.H."/>
            <person name="Matsuura K."/>
            <person name="Barry K."/>
            <person name="Labutti K."/>
            <person name="Kuo R."/>
            <person name="Ohm R.A."/>
            <person name="Bhattacharya S.S."/>
            <person name="Shirouzu T."/>
            <person name="Yoshinaga Y."/>
            <person name="Martin F.M."/>
            <person name="Grigoriev I.V."/>
            <person name="Hibbett D.S."/>
        </authorList>
    </citation>
    <scope>NUCLEOTIDE SEQUENCE [LARGE SCALE GENOMIC DNA]</scope>
    <source>
        <strain evidence="1 2">L-15889</strain>
    </source>
</reference>
<sequence length="259" mass="28893">MKLSAALAVLVELKGCLQFGFVPTLRAILRSPILLLRPRAISRIFMNHVWSVYGDGIDANSRYVKEGLVSANAQGVVLDVGAGYGHTARYLDHAKVTKYIALEPNVLMHSEIRQRANAAGWTEGEGTLVILPYGAEDVATIMSALGGPHSVDTIISILSLCSVPDPKKTICMLVDLVLKPGGQLLFYEHVLSPRVDVGWWQQFWTPLWRHAMDGCCLDRPTHEWIKQMDVWSKGELWGLPDESEEHLWWHRVGKFVKAG</sequence>
<keyword evidence="2" id="KW-1185">Reference proteome</keyword>
<dbReference type="Pfam" id="PF13489">
    <property type="entry name" value="Methyltransf_23"/>
    <property type="match status" value="1"/>
</dbReference>
<dbReference type="PANTHER" id="PTHR45036">
    <property type="entry name" value="METHYLTRANSFERASE LIKE 7B"/>
    <property type="match status" value="1"/>
</dbReference>
<proteinExistence type="predicted"/>
<dbReference type="PANTHER" id="PTHR45036:SF1">
    <property type="entry name" value="METHYLTRANSFERASE LIKE 7A"/>
    <property type="match status" value="1"/>
</dbReference>
<dbReference type="CDD" id="cd02440">
    <property type="entry name" value="AdoMet_MTases"/>
    <property type="match status" value="1"/>
</dbReference>
<protein>
    <recommendedName>
        <fullName evidence="3">S-adenosyl-L-methionine-dependent methyltransferase</fullName>
    </recommendedName>
</protein>
<dbReference type="InterPro" id="IPR052356">
    <property type="entry name" value="Thiol_S-MT"/>
</dbReference>
<dbReference type="InterPro" id="IPR029063">
    <property type="entry name" value="SAM-dependent_MTases_sf"/>
</dbReference>